<gene>
    <name evidence="2" type="ORF">FN924_07235</name>
</gene>
<dbReference type="AlphaFoldDB" id="A0A516KEZ1"/>
<dbReference type="Proteomes" id="UP000315215">
    <property type="component" value="Chromosome"/>
</dbReference>
<evidence type="ECO:0000313" key="3">
    <source>
        <dbReference type="Proteomes" id="UP000315215"/>
    </source>
</evidence>
<dbReference type="OrthoDB" id="2991071at2"/>
<feature type="transmembrane region" description="Helical" evidence="1">
    <location>
        <begin position="6"/>
        <end position="23"/>
    </location>
</feature>
<name>A0A516KEZ1_9BACI</name>
<evidence type="ECO:0000313" key="2">
    <source>
        <dbReference type="EMBL" id="QDP39975.1"/>
    </source>
</evidence>
<dbReference type="RefSeq" id="WP_143893099.1">
    <property type="nucleotide sequence ID" value="NZ_CP041666.1"/>
</dbReference>
<accession>A0A516KEZ1</accession>
<dbReference type="KEGG" id="aqt:FN924_07235"/>
<keyword evidence="1" id="KW-0472">Membrane</keyword>
<protein>
    <submittedName>
        <fullName evidence="2">Uncharacterized protein</fullName>
    </submittedName>
</protein>
<keyword evidence="1" id="KW-0812">Transmembrane</keyword>
<keyword evidence="1" id="KW-1133">Transmembrane helix</keyword>
<dbReference type="EMBL" id="CP041666">
    <property type="protein sequence ID" value="QDP39975.1"/>
    <property type="molecule type" value="Genomic_DNA"/>
</dbReference>
<reference evidence="2 3" key="1">
    <citation type="submission" date="2019-07" db="EMBL/GenBank/DDBJ databases">
        <authorList>
            <person name="Li J."/>
        </authorList>
    </citation>
    <scope>NUCLEOTIDE SEQUENCE [LARGE SCALE GENOMIC DNA]</scope>
    <source>
        <strain evidence="2 3">TKL69</strain>
    </source>
</reference>
<keyword evidence="3" id="KW-1185">Reference proteome</keyword>
<evidence type="ECO:0000256" key="1">
    <source>
        <dbReference type="SAM" id="Phobius"/>
    </source>
</evidence>
<organism evidence="2 3">
    <name type="scientific">Radiobacillus deserti</name>
    <dbReference type="NCBI Taxonomy" id="2594883"/>
    <lineage>
        <taxon>Bacteria</taxon>
        <taxon>Bacillati</taxon>
        <taxon>Bacillota</taxon>
        <taxon>Bacilli</taxon>
        <taxon>Bacillales</taxon>
        <taxon>Bacillaceae</taxon>
        <taxon>Radiobacillus</taxon>
    </lineage>
</organism>
<sequence length="59" mass="6506">MDKKMWMPILASVGIGAAAYYSMSRGKSISKTAQEFAPLVAGMAQEEKSNKQNYVNTQF</sequence>
<proteinExistence type="predicted"/>